<name>A0A1F7UWQ0_9BACT</name>
<proteinExistence type="predicted"/>
<accession>A0A1F7UWQ0</accession>
<protein>
    <recommendedName>
        <fullName evidence="3">AbiEi antitoxin C-terminal domain-containing protein</fullName>
    </recommendedName>
</protein>
<sequence length="209" mass="23914">MHKPQKPDQLSKGGAYAGRLARLARFGQTVLHTSNLASLWHIRDSNTLYTTLSRYTKKGLFFRIHKGMYALKPIDELNPWLLGIKALHRFAYVSTETVLATHGAIQQKISAITLVSDISKQFSIGAHRYRCRKLNDRYLYNPAGIITQDDVQTATPERAVADMLYFNPHAYFDGAQHIDWQKVRKLQKTIGYPVIPSPYDSSQPQRRRT</sequence>
<evidence type="ECO:0000313" key="1">
    <source>
        <dbReference type="EMBL" id="OGL82067.1"/>
    </source>
</evidence>
<dbReference type="AlphaFoldDB" id="A0A1F7UWQ0"/>
<comment type="caution">
    <text evidence="1">The sequence shown here is derived from an EMBL/GenBank/DDBJ whole genome shotgun (WGS) entry which is preliminary data.</text>
</comment>
<dbReference type="STRING" id="1802401.A3B21_05120"/>
<reference evidence="1 2" key="1">
    <citation type="journal article" date="2016" name="Nat. Commun.">
        <title>Thousands of microbial genomes shed light on interconnected biogeochemical processes in an aquifer system.</title>
        <authorList>
            <person name="Anantharaman K."/>
            <person name="Brown C.T."/>
            <person name="Hug L.A."/>
            <person name="Sharon I."/>
            <person name="Castelle C.J."/>
            <person name="Probst A.J."/>
            <person name="Thomas B.C."/>
            <person name="Singh A."/>
            <person name="Wilkins M.J."/>
            <person name="Karaoz U."/>
            <person name="Brodie E.L."/>
            <person name="Williams K.H."/>
            <person name="Hubbard S.S."/>
            <person name="Banfield J.F."/>
        </authorList>
    </citation>
    <scope>NUCLEOTIDE SEQUENCE [LARGE SCALE GENOMIC DNA]</scope>
</reference>
<evidence type="ECO:0000313" key="2">
    <source>
        <dbReference type="Proteomes" id="UP000176897"/>
    </source>
</evidence>
<organism evidence="1 2">
    <name type="scientific">Candidatus Uhrbacteria bacterium RIFCSPLOWO2_01_FULL_47_24</name>
    <dbReference type="NCBI Taxonomy" id="1802401"/>
    <lineage>
        <taxon>Bacteria</taxon>
        <taxon>Candidatus Uhriibacteriota</taxon>
    </lineage>
</organism>
<evidence type="ECO:0008006" key="3">
    <source>
        <dbReference type="Google" id="ProtNLM"/>
    </source>
</evidence>
<dbReference type="Proteomes" id="UP000176897">
    <property type="component" value="Unassembled WGS sequence"/>
</dbReference>
<gene>
    <name evidence="1" type="ORF">A3B21_05120</name>
</gene>
<dbReference type="EMBL" id="MGEJ01000001">
    <property type="protein sequence ID" value="OGL82067.1"/>
    <property type="molecule type" value="Genomic_DNA"/>
</dbReference>